<organism evidence="2 3">
    <name type="scientific">Microdochium bolleyi</name>
    <dbReference type="NCBI Taxonomy" id="196109"/>
    <lineage>
        <taxon>Eukaryota</taxon>
        <taxon>Fungi</taxon>
        <taxon>Dikarya</taxon>
        <taxon>Ascomycota</taxon>
        <taxon>Pezizomycotina</taxon>
        <taxon>Sordariomycetes</taxon>
        <taxon>Xylariomycetidae</taxon>
        <taxon>Xylariales</taxon>
        <taxon>Microdochiaceae</taxon>
        <taxon>Microdochium</taxon>
    </lineage>
</organism>
<accession>A0A136IT05</accession>
<evidence type="ECO:0000313" key="2">
    <source>
        <dbReference type="EMBL" id="KXJ88007.1"/>
    </source>
</evidence>
<dbReference type="EMBL" id="KQ964260">
    <property type="protein sequence ID" value="KXJ88007.1"/>
    <property type="molecule type" value="Genomic_DNA"/>
</dbReference>
<evidence type="ECO:0000256" key="1">
    <source>
        <dbReference type="SAM" id="MobiDB-lite"/>
    </source>
</evidence>
<dbReference type="Proteomes" id="UP000070501">
    <property type="component" value="Unassembled WGS sequence"/>
</dbReference>
<sequence length="345" mass="38720">MPRDPDDMDVPWWTWGEREETIRNIHGGDDSSSGVGVLTVGNLPQPTPPSGTTGLTFSQLRAPAIRFRVVDRLPIPPVLQVKLFLRHNPSFALQDGEEYNDQSNEKYYTLCATTTYLAPTSSPTTTSPPLAPPPITVQLHGAQEHLTASQSRRDPRSGRSSIVPKPVAADVSTPIFGIHPSLHNLRIVDAVTGEDLVHVHRSTHPQPHALDPSERQFLTLYPGDSVTRDVARLPYPDRSRRAPPREGEPGFYMPRVRDMQSGRKYKITLRGGRVEDGGKGFWWREGTREDVFAGVEGEEGWDGDQRKRTAVLRRRVMRNLQLPLHMQSEDEIVVECPAGARWREQ</sequence>
<feature type="region of interest" description="Disordered" evidence="1">
    <location>
        <begin position="144"/>
        <end position="166"/>
    </location>
</feature>
<reference evidence="3" key="1">
    <citation type="submission" date="2016-02" db="EMBL/GenBank/DDBJ databases">
        <title>Draft genome sequence of Microdochium bolleyi, a fungal endophyte of beachgrass.</title>
        <authorList>
            <consortium name="DOE Joint Genome Institute"/>
            <person name="David A.S."/>
            <person name="May G."/>
            <person name="Haridas S."/>
            <person name="Lim J."/>
            <person name="Wang M."/>
            <person name="Labutti K."/>
            <person name="Lipzen A."/>
            <person name="Barry K."/>
            <person name="Grigoriev I.V."/>
        </authorList>
    </citation>
    <scope>NUCLEOTIDE SEQUENCE [LARGE SCALE GENOMIC DNA]</scope>
    <source>
        <strain evidence="3">J235TASD1</strain>
    </source>
</reference>
<keyword evidence="3" id="KW-1185">Reference proteome</keyword>
<dbReference type="AlphaFoldDB" id="A0A136IT05"/>
<name>A0A136IT05_9PEZI</name>
<proteinExistence type="predicted"/>
<dbReference type="InParanoid" id="A0A136IT05"/>
<gene>
    <name evidence="2" type="ORF">Micbo1qcDRAFT_207758</name>
</gene>
<protein>
    <submittedName>
        <fullName evidence="2">Uncharacterized protein</fullName>
    </submittedName>
</protein>
<evidence type="ECO:0000313" key="3">
    <source>
        <dbReference type="Proteomes" id="UP000070501"/>
    </source>
</evidence>